<dbReference type="EMBL" id="JAULSW010000010">
    <property type="protein sequence ID" value="KAK3368411.1"/>
    <property type="molecule type" value="Genomic_DNA"/>
</dbReference>
<evidence type="ECO:0008006" key="3">
    <source>
        <dbReference type="Google" id="ProtNLM"/>
    </source>
</evidence>
<protein>
    <recommendedName>
        <fullName evidence="3">Heterokaryon incompatibility domain-containing protein</fullName>
    </recommendedName>
</protein>
<evidence type="ECO:0000313" key="2">
    <source>
        <dbReference type="Proteomes" id="UP001285441"/>
    </source>
</evidence>
<reference evidence="1" key="1">
    <citation type="journal article" date="2023" name="Mol. Phylogenet. Evol.">
        <title>Genome-scale phylogeny and comparative genomics of the fungal order Sordariales.</title>
        <authorList>
            <person name="Hensen N."/>
            <person name="Bonometti L."/>
            <person name="Westerberg I."/>
            <person name="Brannstrom I.O."/>
            <person name="Guillou S."/>
            <person name="Cros-Aarteil S."/>
            <person name="Calhoun S."/>
            <person name="Haridas S."/>
            <person name="Kuo A."/>
            <person name="Mondo S."/>
            <person name="Pangilinan J."/>
            <person name="Riley R."/>
            <person name="LaButti K."/>
            <person name="Andreopoulos B."/>
            <person name="Lipzen A."/>
            <person name="Chen C."/>
            <person name="Yan M."/>
            <person name="Daum C."/>
            <person name="Ng V."/>
            <person name="Clum A."/>
            <person name="Steindorff A."/>
            <person name="Ohm R.A."/>
            <person name="Martin F."/>
            <person name="Silar P."/>
            <person name="Natvig D.O."/>
            <person name="Lalanne C."/>
            <person name="Gautier V."/>
            <person name="Ament-Velasquez S.L."/>
            <person name="Kruys A."/>
            <person name="Hutchinson M.I."/>
            <person name="Powell A.J."/>
            <person name="Barry K."/>
            <person name="Miller A.N."/>
            <person name="Grigoriev I.V."/>
            <person name="Debuchy R."/>
            <person name="Gladieux P."/>
            <person name="Hiltunen Thoren M."/>
            <person name="Johannesson H."/>
        </authorList>
    </citation>
    <scope>NUCLEOTIDE SEQUENCE</scope>
    <source>
        <strain evidence="1">CBS 232.78</strain>
    </source>
</reference>
<proteinExistence type="predicted"/>
<keyword evidence="2" id="KW-1185">Reference proteome</keyword>
<dbReference type="Proteomes" id="UP001285441">
    <property type="component" value="Unassembled WGS sequence"/>
</dbReference>
<evidence type="ECO:0000313" key="1">
    <source>
        <dbReference type="EMBL" id="KAK3368411.1"/>
    </source>
</evidence>
<comment type="caution">
    <text evidence="1">The sequence shown here is derived from an EMBL/GenBank/DDBJ whole genome shotgun (WGS) entry which is preliminary data.</text>
</comment>
<dbReference type="PANTHER" id="PTHR33112">
    <property type="entry name" value="DOMAIN PROTEIN, PUTATIVE-RELATED"/>
    <property type="match status" value="1"/>
</dbReference>
<dbReference type="AlphaFoldDB" id="A0AAE0N2E7"/>
<sequence length="285" mass="32312">MWSIYRNAYATICATDASSDNGGCYSTADYRSMNWFPVPIHLRFSSEIPYDTYKLYASDELQWVRVHQGLTRDDAIADIGVLQDYFPLLTRAWIFQEPFLSPQLLHFSYGELTWECAEGLKCQCGYYFEEDAPRKIAQNKNALTRALSAHIPDQGPHSSDVSSNISLIQLWHEIVEHYCHLKRSMEKYIHPALSGIAGLFQALRDDDEYLAGLWRNSLILVQGGSITLTAPLTTATSRSLGKNDKYCLDELSSEYVSDRAVLYDLSGDYDAPMTENDGHDYMGNL</sequence>
<name>A0AAE0N2E7_9PEZI</name>
<dbReference type="PANTHER" id="PTHR33112:SF9">
    <property type="entry name" value="HETEROKARYON INCOMPATIBILITY DOMAIN-CONTAINING PROTEIN"/>
    <property type="match status" value="1"/>
</dbReference>
<gene>
    <name evidence="1" type="ORF">B0H63DRAFT_455190</name>
</gene>
<accession>A0AAE0N2E7</accession>
<organism evidence="1 2">
    <name type="scientific">Podospora didyma</name>
    <dbReference type="NCBI Taxonomy" id="330526"/>
    <lineage>
        <taxon>Eukaryota</taxon>
        <taxon>Fungi</taxon>
        <taxon>Dikarya</taxon>
        <taxon>Ascomycota</taxon>
        <taxon>Pezizomycotina</taxon>
        <taxon>Sordariomycetes</taxon>
        <taxon>Sordariomycetidae</taxon>
        <taxon>Sordariales</taxon>
        <taxon>Podosporaceae</taxon>
        <taxon>Podospora</taxon>
    </lineage>
</organism>
<reference evidence="1" key="2">
    <citation type="submission" date="2023-06" db="EMBL/GenBank/DDBJ databases">
        <authorList>
            <consortium name="Lawrence Berkeley National Laboratory"/>
            <person name="Haridas S."/>
            <person name="Hensen N."/>
            <person name="Bonometti L."/>
            <person name="Westerberg I."/>
            <person name="Brannstrom I.O."/>
            <person name="Guillou S."/>
            <person name="Cros-Aarteil S."/>
            <person name="Calhoun S."/>
            <person name="Kuo A."/>
            <person name="Mondo S."/>
            <person name="Pangilinan J."/>
            <person name="Riley R."/>
            <person name="LaButti K."/>
            <person name="Andreopoulos B."/>
            <person name="Lipzen A."/>
            <person name="Chen C."/>
            <person name="Yanf M."/>
            <person name="Daum C."/>
            <person name="Ng V."/>
            <person name="Clum A."/>
            <person name="Steindorff A."/>
            <person name="Ohm R."/>
            <person name="Martin F."/>
            <person name="Silar P."/>
            <person name="Natvig D."/>
            <person name="Lalanne C."/>
            <person name="Gautier V."/>
            <person name="Ament-velasquez S.L."/>
            <person name="Kruys A."/>
            <person name="Hutchinson M.I."/>
            <person name="Powell A.J."/>
            <person name="Barry K."/>
            <person name="Miller A.N."/>
            <person name="Grigoriev I.V."/>
            <person name="Debuchy R."/>
            <person name="Gladieux P."/>
            <person name="Thoren M.H."/>
            <person name="Johannesson H."/>
        </authorList>
    </citation>
    <scope>NUCLEOTIDE SEQUENCE</scope>
    <source>
        <strain evidence="1">CBS 232.78</strain>
    </source>
</reference>